<protein>
    <recommendedName>
        <fullName evidence="11">Autophagy-related protein 11</fullName>
    </recommendedName>
</protein>
<dbReference type="InterPro" id="IPR040040">
    <property type="entry name" value="ATG11"/>
</dbReference>
<feature type="coiled-coil region" evidence="5">
    <location>
        <begin position="862"/>
        <end position="917"/>
    </location>
</feature>
<evidence type="ECO:0008006" key="11">
    <source>
        <dbReference type="Google" id="ProtNLM"/>
    </source>
</evidence>
<evidence type="ECO:0000313" key="10">
    <source>
        <dbReference type="Proteomes" id="UP000775213"/>
    </source>
</evidence>
<evidence type="ECO:0000256" key="3">
    <source>
        <dbReference type="ARBA" id="ARBA00023006"/>
    </source>
</evidence>
<dbReference type="GO" id="GO:0034517">
    <property type="term" value="P:ribophagy"/>
    <property type="evidence" value="ECO:0007669"/>
    <property type="project" value="TreeGrafter"/>
</dbReference>
<gene>
    <name evidence="9" type="ORF">IEQ34_013381</name>
</gene>
<organism evidence="9 10">
    <name type="scientific">Dendrobium chrysotoxum</name>
    <name type="common">Orchid</name>
    <dbReference type="NCBI Taxonomy" id="161865"/>
    <lineage>
        <taxon>Eukaryota</taxon>
        <taxon>Viridiplantae</taxon>
        <taxon>Streptophyta</taxon>
        <taxon>Embryophyta</taxon>
        <taxon>Tracheophyta</taxon>
        <taxon>Spermatophyta</taxon>
        <taxon>Magnoliopsida</taxon>
        <taxon>Liliopsida</taxon>
        <taxon>Asparagales</taxon>
        <taxon>Orchidaceae</taxon>
        <taxon>Epidendroideae</taxon>
        <taxon>Malaxideae</taxon>
        <taxon>Dendrobiinae</taxon>
        <taxon>Dendrobium</taxon>
    </lineage>
</organism>
<evidence type="ECO:0000256" key="6">
    <source>
        <dbReference type="SAM" id="MobiDB-lite"/>
    </source>
</evidence>
<dbReference type="GO" id="GO:0000422">
    <property type="term" value="P:autophagy of mitochondrion"/>
    <property type="evidence" value="ECO:0007669"/>
    <property type="project" value="TreeGrafter"/>
</dbReference>
<dbReference type="Gene3D" id="3.10.20.90">
    <property type="entry name" value="Phosphatidylinositol 3-kinase Catalytic Subunit, Chain A, domain 1"/>
    <property type="match status" value="1"/>
</dbReference>
<dbReference type="Pfam" id="PF10377">
    <property type="entry name" value="ATG11"/>
    <property type="match status" value="1"/>
</dbReference>
<proteinExistence type="predicted"/>
<evidence type="ECO:0000256" key="5">
    <source>
        <dbReference type="SAM" id="Coils"/>
    </source>
</evidence>
<dbReference type="GO" id="GO:0015031">
    <property type="term" value="P:protein transport"/>
    <property type="evidence" value="ECO:0007669"/>
    <property type="project" value="UniProtKB-KW"/>
</dbReference>
<feature type="compositionally biased region" description="Polar residues" evidence="6">
    <location>
        <begin position="543"/>
        <end position="560"/>
    </location>
</feature>
<dbReference type="Proteomes" id="UP000775213">
    <property type="component" value="Unassembled WGS sequence"/>
</dbReference>
<evidence type="ECO:0000256" key="2">
    <source>
        <dbReference type="ARBA" id="ARBA00022927"/>
    </source>
</evidence>
<evidence type="ECO:0000256" key="1">
    <source>
        <dbReference type="ARBA" id="ARBA00022448"/>
    </source>
</evidence>
<dbReference type="InterPro" id="IPR029071">
    <property type="entry name" value="Ubiquitin-like_domsf"/>
</dbReference>
<feature type="region of interest" description="Disordered" evidence="6">
    <location>
        <begin position="531"/>
        <end position="568"/>
    </location>
</feature>
<dbReference type="PANTHER" id="PTHR13222">
    <property type="entry name" value="RB1-INDUCIBLE COILED-COIL"/>
    <property type="match status" value="1"/>
</dbReference>
<evidence type="ECO:0000259" key="7">
    <source>
        <dbReference type="Pfam" id="PF04108"/>
    </source>
</evidence>
<feature type="compositionally biased region" description="Low complexity" evidence="6">
    <location>
        <begin position="101"/>
        <end position="111"/>
    </location>
</feature>
<comment type="caution">
    <text evidence="9">The sequence shown here is derived from an EMBL/GenBank/DDBJ whole genome shotgun (WGS) entry which is preliminary data.</text>
</comment>
<keyword evidence="4 5" id="KW-0175">Coiled coil</keyword>
<feature type="region of interest" description="Disordered" evidence="6">
    <location>
        <begin position="91"/>
        <end position="127"/>
    </location>
</feature>
<keyword evidence="2" id="KW-0653">Protein transport</keyword>
<dbReference type="PANTHER" id="PTHR13222:SF1">
    <property type="entry name" value="RB1-INDUCIBLE COILED-COIL PROTEIN 1"/>
    <property type="match status" value="1"/>
</dbReference>
<dbReference type="GO" id="GO:0061709">
    <property type="term" value="P:reticulophagy"/>
    <property type="evidence" value="ECO:0007669"/>
    <property type="project" value="TreeGrafter"/>
</dbReference>
<evidence type="ECO:0000313" key="9">
    <source>
        <dbReference type="EMBL" id="KAH0458066.1"/>
    </source>
</evidence>
<feature type="region of interest" description="Disordered" evidence="6">
    <location>
        <begin position="1104"/>
        <end position="1132"/>
    </location>
</feature>
<sequence>MSSRSTISTDEFVPGRKLLVHISENGHSYEFECDGSTPVEAIQRSIESLCGVHISDQLLLCRNTSLDSQQTLAYYKLPQDDSEVFLYNKSKLHTDSPHPSPEAIDIPNAAIPAPPSPSQSPHPLDEASDPALKALASYERQFRYHFQYANAIYGCTRTKFEVCKRLFREKQVQERALETAQGNLGHTFRKLQQRYAEFIRCFNQQHRYHSELLTNFEKDVERLRTVKLLPLLQNDSRKCLLDLVKENELRKCADNCFTSHKQFENKVLQLKQNFVELNRRVDDVFLDMDSTGTKDLELMLKDHEKVLSDQKSIMQSLSKDINTVKKFADDCLNCQPSRSLRPHDTISALGPMYEVHEKNHLPKVQNCDHAISKLLDKSTAKKNEMNILVHFCMQKVKAAQFSIKDMMNELHAFQEVMGHKEKEFDNLKLVNGISHAYRACLAEVARRKSSSKLYMGLAGQLAERLAAEREAEIRRREGFCKAWSKYIPHDILASMGLFDSPSQCDVNIVPFDTNLIDIDVVDVDRYSPQPITGIQPRYEKSKSGSSYRAPSVDGSNSTTSEENRVDSSEKIELEGLIEGCLPVDISGTSKLEVENARLKADLASAIAVICTFNVEIGYETFDEVDSDNLLKTIKDKTTEALHSKDEYIKHIQSMLNMKQVQCSTYEKRIRELEQRLADQYNVGQKISTNKNASESLMSALKIESYRGDIYGYEETPNACVSTVTMEEASCTSASADPRLDLISAQTGKLGDGGDENMIDLSGMLNVNSVDPLQKVIDASMLEPPHDHQAGDDDEERVGQEDKEEVGETETESGKEAPQFRLTSDSSDVSTRVRGIFPGRIATDLSLDSKINDNVVLDLQTALAERSSQFDMAENKLKAALEEICSLKRELEISRNLLDESQMNCAHLENCLHEAREEARTNLCAAERRASEYNALRATAVKMHSLFERFRNCVMALDGAVNFADSLRSFSTSLGSGSVDDEDDVSANFRKCIMVIADKVGLLIRRVEHLSKQMEHQRESIETLYRKHQLEKQASKDKISFLHMEVDELAAFILNPAGNYEAINRNRPNYFLSSESIALFTEHLSRPTYIIGQIVHIEKQIARLPSSSQVSQDDQGEPNYSDNSNRLPSISGKNSSNPYGLPVGCEYFIVTIAMLPDTIHSTPS</sequence>
<dbReference type="EMBL" id="JAGFBR010000012">
    <property type="protein sequence ID" value="KAH0458066.1"/>
    <property type="molecule type" value="Genomic_DNA"/>
</dbReference>
<dbReference type="InterPro" id="IPR045326">
    <property type="entry name" value="ATG17-like_dom"/>
</dbReference>
<evidence type="ECO:0000259" key="8">
    <source>
        <dbReference type="Pfam" id="PF10377"/>
    </source>
</evidence>
<dbReference type="GO" id="GO:0060090">
    <property type="term" value="F:molecular adaptor activity"/>
    <property type="evidence" value="ECO:0007669"/>
    <property type="project" value="TreeGrafter"/>
</dbReference>
<dbReference type="GO" id="GO:1990316">
    <property type="term" value="C:Atg1/ULK1 kinase complex"/>
    <property type="evidence" value="ECO:0007669"/>
    <property type="project" value="TreeGrafter"/>
</dbReference>
<feature type="domain" description="Autophagy-related protein 11 C-terminal" evidence="8">
    <location>
        <begin position="1003"/>
        <end position="1152"/>
    </location>
</feature>
<dbReference type="InterPro" id="IPR019460">
    <property type="entry name" value="Atg11_C"/>
</dbReference>
<dbReference type="GO" id="GO:0034045">
    <property type="term" value="C:phagophore assembly site membrane"/>
    <property type="evidence" value="ECO:0007669"/>
    <property type="project" value="TreeGrafter"/>
</dbReference>
<dbReference type="GO" id="GO:0019901">
    <property type="term" value="F:protein kinase binding"/>
    <property type="evidence" value="ECO:0007669"/>
    <property type="project" value="TreeGrafter"/>
</dbReference>
<dbReference type="Pfam" id="PF04108">
    <property type="entry name" value="ATG17_like"/>
    <property type="match status" value="1"/>
</dbReference>
<dbReference type="GO" id="GO:0034727">
    <property type="term" value="P:piecemeal microautophagy of the nucleus"/>
    <property type="evidence" value="ECO:0007669"/>
    <property type="project" value="TreeGrafter"/>
</dbReference>
<accession>A0AAV7GNG9</accession>
<keyword evidence="1" id="KW-0813">Transport</keyword>
<feature type="region of interest" description="Disordered" evidence="6">
    <location>
        <begin position="782"/>
        <end position="827"/>
    </location>
</feature>
<dbReference type="SUPFAM" id="SSF54236">
    <property type="entry name" value="Ubiquitin-like"/>
    <property type="match status" value="1"/>
</dbReference>
<dbReference type="AlphaFoldDB" id="A0AAV7GNG9"/>
<reference evidence="9 10" key="1">
    <citation type="journal article" date="2021" name="Hortic Res">
        <title>Chromosome-scale assembly of the Dendrobium chrysotoxum genome enhances the understanding of orchid evolution.</title>
        <authorList>
            <person name="Zhang Y."/>
            <person name="Zhang G.Q."/>
            <person name="Zhang D."/>
            <person name="Liu X.D."/>
            <person name="Xu X.Y."/>
            <person name="Sun W.H."/>
            <person name="Yu X."/>
            <person name="Zhu X."/>
            <person name="Wang Z.W."/>
            <person name="Zhao X."/>
            <person name="Zhong W.Y."/>
            <person name="Chen H."/>
            <person name="Yin W.L."/>
            <person name="Huang T."/>
            <person name="Niu S.C."/>
            <person name="Liu Z.J."/>
        </authorList>
    </citation>
    <scope>NUCLEOTIDE SEQUENCE [LARGE SCALE GENOMIC DNA]</scope>
    <source>
        <strain evidence="9">Lindl</strain>
    </source>
</reference>
<dbReference type="GO" id="GO:0000045">
    <property type="term" value="P:autophagosome assembly"/>
    <property type="evidence" value="ECO:0007669"/>
    <property type="project" value="InterPro"/>
</dbReference>
<evidence type="ECO:0000256" key="4">
    <source>
        <dbReference type="ARBA" id="ARBA00023054"/>
    </source>
</evidence>
<keyword evidence="10" id="KW-1185">Reference proteome</keyword>
<feature type="compositionally biased region" description="Acidic residues" evidence="6">
    <location>
        <begin position="801"/>
        <end position="810"/>
    </location>
</feature>
<feature type="coiled-coil region" evidence="5">
    <location>
        <begin position="655"/>
        <end position="682"/>
    </location>
</feature>
<keyword evidence="3" id="KW-0072">Autophagy</keyword>
<name>A0AAV7GNG9_DENCH</name>
<feature type="compositionally biased region" description="Basic and acidic residues" evidence="6">
    <location>
        <begin position="783"/>
        <end position="800"/>
    </location>
</feature>
<feature type="domain" description="Autophagy protein ATG17-like" evidence="7">
    <location>
        <begin position="149"/>
        <end position="486"/>
    </location>
</feature>